<protein>
    <recommendedName>
        <fullName evidence="3">N-acetylmuramidase domain-containing protein</fullName>
    </recommendedName>
</protein>
<keyword evidence="2" id="KW-0472">Membrane</keyword>
<keyword evidence="5" id="KW-1185">Reference proteome</keyword>
<dbReference type="Proteomes" id="UP000184513">
    <property type="component" value="Unassembled WGS sequence"/>
</dbReference>
<name>A0A1M7QHP7_9BACT</name>
<keyword evidence="2" id="KW-1133">Transmembrane helix</keyword>
<reference evidence="4 5" key="1">
    <citation type="submission" date="2016-11" db="EMBL/GenBank/DDBJ databases">
        <authorList>
            <person name="Jaros S."/>
            <person name="Januszkiewicz K."/>
            <person name="Wedrychowicz H."/>
        </authorList>
    </citation>
    <scope>NUCLEOTIDE SEQUENCE [LARGE SCALE GENOMIC DNA]</scope>
    <source>
        <strain evidence="4 5">CGMCC 1.6102</strain>
    </source>
</reference>
<dbReference type="STRING" id="388280.SAMN04488057_11816"/>
<evidence type="ECO:0000313" key="4">
    <source>
        <dbReference type="EMBL" id="SHN30285.1"/>
    </source>
</evidence>
<sequence>METDKENKENAQEKDTGFSEKRYLYIHIGAILLIMLAILIFIVPGMEATNQFLGSGLVVVTGLIFIYVLLTRYFGPKSKDRNPNHNPYHTFFFKGTVILSSVLVTFGILGAFFVYVEYDNLFQAVGLATSVVWIALFLIYFMWSVYHYNINYGLTDQDWQRIYDARDRYSKGLPVKASEMTMPDHNPYRSQTFGLPPGTVRGMIAFTLLMGGMALLIASFGTQYTGVDAALLSQQFEFFETAFLMMIAFYFGDKSLKYLQNRWVSRGKPQETTETQNQPGTVSTAPAPQAQPHPLSSLDMDNSFFEMEDTSFKLREEEQPKSDLSAQRKVLSTSFDSPTEDLMYREEYVQIKDNVNSKVLSDMDIRMALDEMEQRDHIKISLPVIKAVVTVESAGRGHLQDGRAKILFEGHKFWYWLEKFGKDPRSLSKGREHIIYEKWTRKHYRVGAAEYERLEEARSIDPKAAVYATSWGLFQILGENLEHNIKGRKYKNVEEFESRQHESEYFHFLDFLEFIKTKKVRSKALIAYIAEDMQDKYDWESFAYGYNGSGYKVNQYHIKMQQHYEKFKKEGTWLT</sequence>
<evidence type="ECO:0000256" key="1">
    <source>
        <dbReference type="SAM" id="MobiDB-lite"/>
    </source>
</evidence>
<dbReference type="RefSeq" id="WP_073097422.1">
    <property type="nucleotide sequence ID" value="NZ_FRCY01000018.1"/>
</dbReference>
<dbReference type="AlphaFoldDB" id="A0A1M7QHP7"/>
<feature type="transmembrane region" description="Helical" evidence="2">
    <location>
        <begin position="24"/>
        <end position="46"/>
    </location>
</feature>
<dbReference type="InterPro" id="IPR024408">
    <property type="entry name" value="Muramidase"/>
</dbReference>
<feature type="domain" description="N-acetylmuramidase" evidence="3">
    <location>
        <begin position="382"/>
        <end position="568"/>
    </location>
</feature>
<evidence type="ECO:0000256" key="2">
    <source>
        <dbReference type="SAM" id="Phobius"/>
    </source>
</evidence>
<feature type="compositionally biased region" description="Polar residues" evidence="1">
    <location>
        <begin position="270"/>
        <end position="286"/>
    </location>
</feature>
<proteinExistence type="predicted"/>
<feature type="transmembrane region" description="Helical" evidence="2">
    <location>
        <begin position="199"/>
        <end position="220"/>
    </location>
</feature>
<dbReference type="EMBL" id="FRCY01000018">
    <property type="protein sequence ID" value="SHN30285.1"/>
    <property type="molecule type" value="Genomic_DNA"/>
</dbReference>
<feature type="transmembrane region" description="Helical" evidence="2">
    <location>
        <begin position="121"/>
        <end position="143"/>
    </location>
</feature>
<accession>A0A1M7QHP7</accession>
<feature type="region of interest" description="Disordered" evidence="1">
    <location>
        <begin position="268"/>
        <end position="300"/>
    </location>
</feature>
<dbReference type="OrthoDB" id="1523598at2"/>
<evidence type="ECO:0000313" key="5">
    <source>
        <dbReference type="Proteomes" id="UP000184513"/>
    </source>
</evidence>
<evidence type="ECO:0000259" key="3">
    <source>
        <dbReference type="Pfam" id="PF11860"/>
    </source>
</evidence>
<dbReference type="Pfam" id="PF11860">
    <property type="entry name" value="Muramidase"/>
    <property type="match status" value="1"/>
</dbReference>
<feature type="transmembrane region" description="Helical" evidence="2">
    <location>
        <begin position="232"/>
        <end position="252"/>
    </location>
</feature>
<feature type="transmembrane region" description="Helical" evidence="2">
    <location>
        <begin position="91"/>
        <end position="115"/>
    </location>
</feature>
<gene>
    <name evidence="4" type="ORF">SAMN04488057_11816</name>
</gene>
<organism evidence="4 5">
    <name type="scientific">Cyclobacterium lianum</name>
    <dbReference type="NCBI Taxonomy" id="388280"/>
    <lineage>
        <taxon>Bacteria</taxon>
        <taxon>Pseudomonadati</taxon>
        <taxon>Bacteroidota</taxon>
        <taxon>Cytophagia</taxon>
        <taxon>Cytophagales</taxon>
        <taxon>Cyclobacteriaceae</taxon>
        <taxon>Cyclobacterium</taxon>
    </lineage>
</organism>
<keyword evidence="2" id="KW-0812">Transmembrane</keyword>
<feature type="transmembrane region" description="Helical" evidence="2">
    <location>
        <begin position="52"/>
        <end position="70"/>
    </location>
</feature>